<dbReference type="EMBL" id="MU863624">
    <property type="protein sequence ID" value="KAK4106953.1"/>
    <property type="molecule type" value="Genomic_DNA"/>
</dbReference>
<comment type="caution">
    <text evidence="2">The sequence shown here is derived from an EMBL/GenBank/DDBJ whole genome shotgun (WGS) entry which is preliminary data.</text>
</comment>
<sequence>MTSISLFGGSMNHHFDCRVQAEPFPSCATPTTNSNTFSDALSLQIPVAKPALFPHRHHSKTRCEQTEPINAVVCTQGFEPGVCPIALRCNLGVSGLKPLRATLTRCHFKRAAQPKHASGRERCGWSITSACCLASIDWDSKGTVTNSGLRGQECRRPRATGSSLQPAVQGRKPVRAIQRLWSECFQQHSRHEEPWLRAPYPSSHMPRPPAPRIVSRFRHHMRFPDIGTWRP</sequence>
<organism evidence="2 3">
    <name type="scientific">Parathielavia hyrcaniae</name>
    <dbReference type="NCBI Taxonomy" id="113614"/>
    <lineage>
        <taxon>Eukaryota</taxon>
        <taxon>Fungi</taxon>
        <taxon>Dikarya</taxon>
        <taxon>Ascomycota</taxon>
        <taxon>Pezizomycotina</taxon>
        <taxon>Sordariomycetes</taxon>
        <taxon>Sordariomycetidae</taxon>
        <taxon>Sordariales</taxon>
        <taxon>Chaetomiaceae</taxon>
        <taxon>Parathielavia</taxon>
    </lineage>
</organism>
<name>A0AAN6QB59_9PEZI</name>
<reference evidence="2" key="2">
    <citation type="submission" date="2023-05" db="EMBL/GenBank/DDBJ databases">
        <authorList>
            <consortium name="Lawrence Berkeley National Laboratory"/>
            <person name="Steindorff A."/>
            <person name="Hensen N."/>
            <person name="Bonometti L."/>
            <person name="Westerberg I."/>
            <person name="Brannstrom I.O."/>
            <person name="Guillou S."/>
            <person name="Cros-Aarteil S."/>
            <person name="Calhoun S."/>
            <person name="Haridas S."/>
            <person name="Kuo A."/>
            <person name="Mondo S."/>
            <person name="Pangilinan J."/>
            <person name="Riley R."/>
            <person name="Labutti K."/>
            <person name="Andreopoulos B."/>
            <person name="Lipzen A."/>
            <person name="Chen C."/>
            <person name="Yanf M."/>
            <person name="Daum C."/>
            <person name="Ng V."/>
            <person name="Clum A."/>
            <person name="Ohm R."/>
            <person name="Martin F."/>
            <person name="Silar P."/>
            <person name="Natvig D."/>
            <person name="Lalanne C."/>
            <person name="Gautier V."/>
            <person name="Ament-Velasquez S.L."/>
            <person name="Kruys A."/>
            <person name="Hutchinson M.I."/>
            <person name="Powell A.J."/>
            <person name="Barry K."/>
            <person name="Miller A.N."/>
            <person name="Grigoriev I.V."/>
            <person name="Debuchy R."/>
            <person name="Gladieux P."/>
            <person name="Thoren M.H."/>
            <person name="Johannesson H."/>
        </authorList>
    </citation>
    <scope>NUCLEOTIDE SEQUENCE</scope>
    <source>
        <strain evidence="2">CBS 757.83</strain>
    </source>
</reference>
<dbReference type="AlphaFoldDB" id="A0AAN6QB59"/>
<keyword evidence="3" id="KW-1185">Reference proteome</keyword>
<reference evidence="2" key="1">
    <citation type="journal article" date="2023" name="Mol. Phylogenet. Evol.">
        <title>Genome-scale phylogeny and comparative genomics of the fungal order Sordariales.</title>
        <authorList>
            <person name="Hensen N."/>
            <person name="Bonometti L."/>
            <person name="Westerberg I."/>
            <person name="Brannstrom I.O."/>
            <person name="Guillou S."/>
            <person name="Cros-Aarteil S."/>
            <person name="Calhoun S."/>
            <person name="Haridas S."/>
            <person name="Kuo A."/>
            <person name="Mondo S."/>
            <person name="Pangilinan J."/>
            <person name="Riley R."/>
            <person name="LaButti K."/>
            <person name="Andreopoulos B."/>
            <person name="Lipzen A."/>
            <person name="Chen C."/>
            <person name="Yan M."/>
            <person name="Daum C."/>
            <person name="Ng V."/>
            <person name="Clum A."/>
            <person name="Steindorff A."/>
            <person name="Ohm R.A."/>
            <person name="Martin F."/>
            <person name="Silar P."/>
            <person name="Natvig D.O."/>
            <person name="Lalanne C."/>
            <person name="Gautier V."/>
            <person name="Ament-Velasquez S.L."/>
            <person name="Kruys A."/>
            <person name="Hutchinson M.I."/>
            <person name="Powell A.J."/>
            <person name="Barry K."/>
            <person name="Miller A.N."/>
            <person name="Grigoriev I.V."/>
            <person name="Debuchy R."/>
            <person name="Gladieux P."/>
            <person name="Hiltunen Thoren M."/>
            <person name="Johannesson H."/>
        </authorList>
    </citation>
    <scope>NUCLEOTIDE SEQUENCE</scope>
    <source>
        <strain evidence="2">CBS 757.83</strain>
    </source>
</reference>
<evidence type="ECO:0000256" key="1">
    <source>
        <dbReference type="SAM" id="MobiDB-lite"/>
    </source>
</evidence>
<dbReference type="Proteomes" id="UP001305647">
    <property type="component" value="Unassembled WGS sequence"/>
</dbReference>
<gene>
    <name evidence="2" type="ORF">N658DRAFT_36323</name>
</gene>
<evidence type="ECO:0000313" key="3">
    <source>
        <dbReference type="Proteomes" id="UP001305647"/>
    </source>
</evidence>
<proteinExistence type="predicted"/>
<protein>
    <submittedName>
        <fullName evidence="2">Uncharacterized protein</fullName>
    </submittedName>
</protein>
<evidence type="ECO:0000313" key="2">
    <source>
        <dbReference type="EMBL" id="KAK4106953.1"/>
    </source>
</evidence>
<feature type="region of interest" description="Disordered" evidence="1">
    <location>
        <begin position="149"/>
        <end position="169"/>
    </location>
</feature>
<accession>A0AAN6QB59</accession>